<sequence>MLTTTALPSASPSCLTVPNVCNLIKQRLADRGAVVSHGPRRGPLHLRHVEKHVHAATWIKEAGEFGSHEHVASTTFIGFISAVAMVMELKLQT</sequence>
<protein>
    <submittedName>
        <fullName evidence="1">Uncharacterized protein</fullName>
    </submittedName>
</protein>
<dbReference type="Proteomes" id="UP001497482">
    <property type="component" value="Chromosome 6"/>
</dbReference>
<evidence type="ECO:0000313" key="1">
    <source>
        <dbReference type="EMBL" id="CAL1609205.1"/>
    </source>
</evidence>
<keyword evidence="2" id="KW-1185">Reference proteome</keyword>
<dbReference type="EMBL" id="OZ035828">
    <property type="protein sequence ID" value="CAL1609205.1"/>
    <property type="molecule type" value="Genomic_DNA"/>
</dbReference>
<proteinExistence type="predicted"/>
<gene>
    <name evidence="1" type="ORF">KC01_LOCUS35995</name>
</gene>
<dbReference type="AlphaFoldDB" id="A0AAV2M7G6"/>
<organism evidence="1 2">
    <name type="scientific">Knipowitschia caucasica</name>
    <name type="common">Caucasian dwarf goby</name>
    <name type="synonym">Pomatoschistus caucasicus</name>
    <dbReference type="NCBI Taxonomy" id="637954"/>
    <lineage>
        <taxon>Eukaryota</taxon>
        <taxon>Metazoa</taxon>
        <taxon>Chordata</taxon>
        <taxon>Craniata</taxon>
        <taxon>Vertebrata</taxon>
        <taxon>Euteleostomi</taxon>
        <taxon>Actinopterygii</taxon>
        <taxon>Neopterygii</taxon>
        <taxon>Teleostei</taxon>
        <taxon>Neoteleostei</taxon>
        <taxon>Acanthomorphata</taxon>
        <taxon>Gobiaria</taxon>
        <taxon>Gobiiformes</taxon>
        <taxon>Gobioidei</taxon>
        <taxon>Gobiidae</taxon>
        <taxon>Gobiinae</taxon>
        <taxon>Knipowitschia</taxon>
    </lineage>
</organism>
<evidence type="ECO:0000313" key="2">
    <source>
        <dbReference type="Proteomes" id="UP001497482"/>
    </source>
</evidence>
<reference evidence="1 2" key="1">
    <citation type="submission" date="2024-04" db="EMBL/GenBank/DDBJ databases">
        <authorList>
            <person name="Waldvogel A.-M."/>
            <person name="Schoenle A."/>
        </authorList>
    </citation>
    <scope>NUCLEOTIDE SEQUENCE [LARGE SCALE GENOMIC DNA]</scope>
</reference>
<name>A0AAV2M7G6_KNICA</name>
<accession>A0AAV2M7G6</accession>